<feature type="binding site" evidence="17">
    <location>
        <position position="413"/>
    </location>
    <ligand>
        <name>(6S)-NADPHX</name>
        <dbReference type="ChEBI" id="CHEBI:64076"/>
    </ligand>
</feature>
<evidence type="ECO:0000256" key="1">
    <source>
        <dbReference type="ARBA" id="ARBA00000013"/>
    </source>
</evidence>
<comment type="cofactor">
    <cofactor evidence="18 19">
        <name>K(+)</name>
        <dbReference type="ChEBI" id="CHEBI:29103"/>
    </cofactor>
    <text evidence="18 19">Binds 1 potassium ion per subunit.</text>
</comment>
<evidence type="ECO:0000256" key="12">
    <source>
        <dbReference type="ARBA" id="ARBA00023239"/>
    </source>
</evidence>
<feature type="binding site" evidence="17">
    <location>
        <position position="412"/>
    </location>
    <ligand>
        <name>AMP</name>
        <dbReference type="ChEBI" id="CHEBI:456215"/>
    </ligand>
</feature>
<keyword evidence="10 17" id="KW-0520">NAD</keyword>
<feature type="domain" description="YjeF C-terminal" evidence="20">
    <location>
        <begin position="217"/>
        <end position="467"/>
    </location>
</feature>
<comment type="subunit">
    <text evidence="17">Homotetramer.</text>
</comment>
<dbReference type="PANTHER" id="PTHR12592">
    <property type="entry name" value="ATP-DEPENDENT (S)-NAD(P)H-HYDRATE DEHYDRATASE FAMILY MEMBER"/>
    <property type="match status" value="1"/>
</dbReference>
<evidence type="ECO:0000256" key="18">
    <source>
        <dbReference type="HAMAP-Rule" id="MF_01966"/>
    </source>
</evidence>
<evidence type="ECO:0000256" key="15">
    <source>
        <dbReference type="ARBA" id="ARBA00048238"/>
    </source>
</evidence>
<evidence type="ECO:0000256" key="7">
    <source>
        <dbReference type="ARBA" id="ARBA00022840"/>
    </source>
</evidence>
<feature type="binding site" evidence="17">
    <location>
        <position position="252"/>
    </location>
    <ligand>
        <name>(6S)-NADPHX</name>
        <dbReference type="ChEBI" id="CHEBI:64076"/>
    </ligand>
</feature>
<dbReference type="SUPFAM" id="SSF64153">
    <property type="entry name" value="YjeF N-terminal domain-like"/>
    <property type="match status" value="1"/>
</dbReference>
<evidence type="ECO:0000256" key="13">
    <source>
        <dbReference type="ARBA" id="ARBA00023268"/>
    </source>
</evidence>
<dbReference type="InterPro" id="IPR030677">
    <property type="entry name" value="Nnr"/>
</dbReference>
<comment type="function">
    <text evidence="18">Catalyzes the epimerization of the S- and R-forms of NAD(P)HX, a damaged form of NAD(P)H that is a result of enzymatic or heat-dependent hydration. This is a prerequisite for the S-specific NAD(P)H-hydrate dehydratase to allow the repair of both epimers of NAD(P)HX.</text>
</comment>
<comment type="catalytic activity">
    <reaction evidence="16 17 19">
        <text>(6S)-NADPHX + ADP = AMP + phosphate + NADPH + H(+)</text>
        <dbReference type="Rhea" id="RHEA:32235"/>
        <dbReference type="ChEBI" id="CHEBI:15378"/>
        <dbReference type="ChEBI" id="CHEBI:43474"/>
        <dbReference type="ChEBI" id="CHEBI:57783"/>
        <dbReference type="ChEBI" id="CHEBI:64076"/>
        <dbReference type="ChEBI" id="CHEBI:456215"/>
        <dbReference type="ChEBI" id="CHEBI:456216"/>
        <dbReference type="EC" id="4.2.1.136"/>
    </reaction>
</comment>
<dbReference type="GO" id="GO:0046496">
    <property type="term" value="P:nicotinamide nucleotide metabolic process"/>
    <property type="evidence" value="ECO:0007669"/>
    <property type="project" value="UniProtKB-UniRule"/>
</dbReference>
<dbReference type="NCBIfam" id="TIGR00197">
    <property type="entry name" value="yjeF_nterm"/>
    <property type="match status" value="1"/>
</dbReference>
<feature type="binding site" evidence="17">
    <location>
        <position position="302"/>
    </location>
    <ligand>
        <name>(6S)-NADPHX</name>
        <dbReference type="ChEBI" id="CHEBI:64076"/>
    </ligand>
</feature>
<dbReference type="Pfam" id="PF01256">
    <property type="entry name" value="Carb_kinase"/>
    <property type="match status" value="1"/>
</dbReference>
<proteinExistence type="inferred from homology"/>
<dbReference type="CDD" id="cd01171">
    <property type="entry name" value="YXKO-related"/>
    <property type="match status" value="1"/>
</dbReference>
<evidence type="ECO:0000256" key="11">
    <source>
        <dbReference type="ARBA" id="ARBA00023235"/>
    </source>
</evidence>
<dbReference type="RefSeq" id="WP_094763939.1">
    <property type="nucleotide sequence ID" value="NZ_FUKQ01000014.1"/>
</dbReference>
<dbReference type="InterPro" id="IPR029056">
    <property type="entry name" value="Ribokinase-like"/>
</dbReference>
<dbReference type="GO" id="GO:0052856">
    <property type="term" value="F:NAD(P)HX epimerase activity"/>
    <property type="evidence" value="ECO:0007669"/>
    <property type="project" value="UniProtKB-UniRule"/>
</dbReference>
<dbReference type="SUPFAM" id="SSF53613">
    <property type="entry name" value="Ribokinase-like"/>
    <property type="match status" value="1"/>
</dbReference>
<dbReference type="PROSITE" id="PS51383">
    <property type="entry name" value="YJEF_C_3"/>
    <property type="match status" value="1"/>
</dbReference>
<comment type="similarity">
    <text evidence="4 19">In the C-terminal section; belongs to the NnrD/CARKD family.</text>
</comment>
<dbReference type="OrthoDB" id="9806925at2"/>
<keyword evidence="8 17" id="KW-0521">NADP</keyword>
<dbReference type="PROSITE" id="PS51385">
    <property type="entry name" value="YJEF_N"/>
    <property type="match status" value="1"/>
</dbReference>
<keyword evidence="11 18" id="KW-0413">Isomerase</keyword>
<keyword evidence="7 17" id="KW-0067">ATP-binding</keyword>
<feature type="binding site" evidence="18">
    <location>
        <begin position="125"/>
        <end position="131"/>
    </location>
    <ligand>
        <name>(6S)-NADPHX</name>
        <dbReference type="ChEBI" id="CHEBI:64076"/>
    </ligand>
</feature>
<dbReference type="Pfam" id="PF03853">
    <property type="entry name" value="YjeF_N"/>
    <property type="match status" value="1"/>
</dbReference>
<evidence type="ECO:0000256" key="5">
    <source>
        <dbReference type="ARBA" id="ARBA00022723"/>
    </source>
</evidence>
<evidence type="ECO:0000256" key="17">
    <source>
        <dbReference type="HAMAP-Rule" id="MF_01965"/>
    </source>
</evidence>
<dbReference type="InterPro" id="IPR000631">
    <property type="entry name" value="CARKD"/>
</dbReference>
<dbReference type="NCBIfam" id="TIGR00196">
    <property type="entry name" value="yjeF_cterm"/>
    <property type="match status" value="1"/>
</dbReference>
<dbReference type="GO" id="GO:0005524">
    <property type="term" value="F:ATP binding"/>
    <property type="evidence" value="ECO:0007669"/>
    <property type="project" value="UniProtKB-UniRule"/>
</dbReference>
<evidence type="ECO:0000259" key="21">
    <source>
        <dbReference type="PROSITE" id="PS51385"/>
    </source>
</evidence>
<evidence type="ECO:0000313" key="22">
    <source>
        <dbReference type="EMBL" id="SJN24347.1"/>
    </source>
</evidence>
<dbReference type="InterPro" id="IPR004443">
    <property type="entry name" value="YjeF_N_dom"/>
</dbReference>
<keyword evidence="12 17" id="KW-0456">Lyase</keyword>
<feature type="domain" description="YjeF N-terminal" evidence="21">
    <location>
        <begin position="6"/>
        <end position="211"/>
    </location>
</feature>
<feature type="binding site" evidence="18">
    <location>
        <position position="61"/>
    </location>
    <ligand>
        <name>K(+)</name>
        <dbReference type="ChEBI" id="CHEBI:29103"/>
    </ligand>
</feature>
<evidence type="ECO:0000256" key="9">
    <source>
        <dbReference type="ARBA" id="ARBA00022958"/>
    </source>
</evidence>
<evidence type="ECO:0000259" key="20">
    <source>
        <dbReference type="PROSITE" id="PS51383"/>
    </source>
</evidence>
<evidence type="ECO:0000256" key="3">
    <source>
        <dbReference type="ARBA" id="ARBA00006001"/>
    </source>
</evidence>
<comment type="catalytic activity">
    <reaction evidence="2 18 19">
        <text>(6R)-NADPHX = (6S)-NADPHX</text>
        <dbReference type="Rhea" id="RHEA:32227"/>
        <dbReference type="ChEBI" id="CHEBI:64076"/>
        <dbReference type="ChEBI" id="CHEBI:64077"/>
        <dbReference type="EC" id="5.1.99.6"/>
    </reaction>
</comment>
<comment type="function">
    <text evidence="17">Catalyzes the dehydration of the S-form of NAD(P)HX at the expense of ADP, which is converted to AMP. Together with NAD(P)HX epimerase, which catalyzes the epimerization of the S- and R-forms, the enzyme allows the repair of both epimers of NAD(P)HX, a damaged form of NAD(P)H that is a result of enzymatic or heat-dependent hydration.</text>
</comment>
<keyword evidence="9 18" id="KW-0630">Potassium</keyword>
<comment type="similarity">
    <text evidence="18">Belongs to the NnrE/AIBP family.</text>
</comment>
<evidence type="ECO:0000256" key="19">
    <source>
        <dbReference type="PIRNR" id="PIRNR017184"/>
    </source>
</evidence>
<dbReference type="GO" id="GO:0110051">
    <property type="term" value="P:metabolite repair"/>
    <property type="evidence" value="ECO:0007669"/>
    <property type="project" value="TreeGrafter"/>
</dbReference>
<evidence type="ECO:0000256" key="14">
    <source>
        <dbReference type="ARBA" id="ARBA00025153"/>
    </source>
</evidence>
<evidence type="ECO:0000256" key="10">
    <source>
        <dbReference type="ARBA" id="ARBA00023027"/>
    </source>
</evidence>
<comment type="catalytic activity">
    <reaction evidence="1 18 19">
        <text>(6R)-NADHX = (6S)-NADHX</text>
        <dbReference type="Rhea" id="RHEA:32215"/>
        <dbReference type="ChEBI" id="CHEBI:64074"/>
        <dbReference type="ChEBI" id="CHEBI:64075"/>
        <dbReference type="EC" id="5.1.99.6"/>
    </reaction>
</comment>
<sequence length="471" mass="48367">MIPIHTAQTVREAEESFFAQQPGVDLMQLAAEAVAEAASKLLEGDRTSEGAVLVAVGPGNNGGDGLYAAARLAGQGIPVSLWLTTGQAHPDGLHAAREAGCREVDALGATELLAQASLVIDAVLGIGGRPGLDSVVATFAEQAEALAIPVLSVDIPSGLDPDRGHVEQDGFRAARTVTFIARKPCHVLQPAAGRCGVVQLEDLDVPVATRPVALQATPADIARLWPVPGPTSHKYSRGVVGIDTGSTRYPGAALLGTIGALHAGAGMIRFVGPEVAAQLVRTQLPSVTHGEGAVQAWLLGSGWGQTEANRDRLAAHLGVKTPAVIDADALLSLPTVVPPNTLLTPHAGEMSRMLGVERAQVEADPLTHARETAERWQAVVLLKGATQYVVEPGGRVQLAVPGPHWSAQAGSGDVLAGICAALLAAGLSAADAALLGASVQAMAAKRRLGPWPPEVIAREVAAVVGGFDPVW</sequence>
<protein>
    <recommendedName>
        <fullName evidence="19">Bifunctional NAD(P)H-hydrate repair enzyme</fullName>
    </recommendedName>
    <alternativeName>
        <fullName evidence="19">Nicotinamide nucleotide repair protein</fullName>
    </alternativeName>
    <domain>
        <recommendedName>
            <fullName evidence="19">ADP-dependent (S)-NAD(P)H-hydrate dehydratase</fullName>
            <ecNumber evidence="19">4.2.1.136</ecNumber>
        </recommendedName>
        <alternativeName>
            <fullName evidence="19">ADP-dependent NAD(P)HX dehydratase</fullName>
        </alternativeName>
    </domain>
    <domain>
        <recommendedName>
            <fullName evidence="19">NAD(P)H-hydrate epimerase</fullName>
            <ecNumber evidence="19">5.1.99.6</ecNumber>
        </recommendedName>
    </domain>
</protein>
<dbReference type="STRING" id="1255658.FM114_04205"/>
<dbReference type="GO" id="GO:0052855">
    <property type="term" value="F:ADP-dependent NAD(P)H-hydrate dehydratase activity"/>
    <property type="evidence" value="ECO:0007669"/>
    <property type="project" value="UniProtKB-UniRule"/>
</dbReference>
<feature type="binding site" evidence="17">
    <location>
        <position position="346"/>
    </location>
    <ligand>
        <name>(6S)-NADPHX</name>
        <dbReference type="ChEBI" id="CHEBI:64076"/>
    </ligand>
</feature>
<dbReference type="Gene3D" id="3.40.1190.20">
    <property type="match status" value="1"/>
</dbReference>
<dbReference type="HAMAP" id="MF_01965">
    <property type="entry name" value="NADHX_dehydratase"/>
    <property type="match status" value="1"/>
</dbReference>
<comment type="catalytic activity">
    <reaction evidence="15 17 19">
        <text>(6S)-NADHX + ADP = AMP + phosphate + NADH + H(+)</text>
        <dbReference type="Rhea" id="RHEA:32223"/>
        <dbReference type="ChEBI" id="CHEBI:15378"/>
        <dbReference type="ChEBI" id="CHEBI:43474"/>
        <dbReference type="ChEBI" id="CHEBI:57945"/>
        <dbReference type="ChEBI" id="CHEBI:64074"/>
        <dbReference type="ChEBI" id="CHEBI:456215"/>
        <dbReference type="ChEBI" id="CHEBI:456216"/>
        <dbReference type="EC" id="4.2.1.136"/>
    </reaction>
</comment>
<dbReference type="InterPro" id="IPR036652">
    <property type="entry name" value="YjeF_N_dom_sf"/>
</dbReference>
<keyword evidence="5 18" id="KW-0479">Metal-binding</keyword>
<dbReference type="PANTHER" id="PTHR12592:SF0">
    <property type="entry name" value="ATP-DEPENDENT (S)-NAD(P)H-HYDRATE DEHYDRATASE"/>
    <property type="match status" value="1"/>
</dbReference>
<gene>
    <name evidence="17" type="primary">nnrD</name>
    <name evidence="18" type="synonym">nnrE</name>
    <name evidence="22" type="ORF">FM114_04205</name>
</gene>
<dbReference type="Gene3D" id="3.40.50.10260">
    <property type="entry name" value="YjeF N-terminal domain"/>
    <property type="match status" value="1"/>
</dbReference>
<keyword evidence="6 17" id="KW-0547">Nucleotide-binding</keyword>
<dbReference type="EC" id="5.1.99.6" evidence="19"/>
<evidence type="ECO:0000256" key="8">
    <source>
        <dbReference type="ARBA" id="ARBA00022857"/>
    </source>
</evidence>
<feature type="binding site" evidence="18">
    <location>
        <begin position="60"/>
        <end position="64"/>
    </location>
    <ligand>
        <name>(6S)-NADPHX</name>
        <dbReference type="ChEBI" id="CHEBI:64076"/>
    </ligand>
</feature>
<comment type="function">
    <text evidence="14 19">Bifunctional enzyme that catalyzes the epimerization of the S- and R-forms of NAD(P)HX and the dehydration of the S-form of NAD(P)HX at the expense of ADP, which is converted to AMP. This allows the repair of both epimers of NAD(P)HX, a damaged form of NAD(P)H that is a result of enzymatic or heat-dependent hydration.</text>
</comment>
<evidence type="ECO:0000313" key="23">
    <source>
        <dbReference type="Proteomes" id="UP000188342"/>
    </source>
</evidence>
<dbReference type="Proteomes" id="UP000188342">
    <property type="component" value="Unassembled WGS sequence"/>
</dbReference>
<organism evidence="22 23">
    <name type="scientific">Luteococcus japonicus LSP_Lj1</name>
    <dbReference type="NCBI Taxonomy" id="1255658"/>
    <lineage>
        <taxon>Bacteria</taxon>
        <taxon>Bacillati</taxon>
        <taxon>Actinomycetota</taxon>
        <taxon>Actinomycetes</taxon>
        <taxon>Propionibacteriales</taxon>
        <taxon>Propionibacteriaceae</taxon>
        <taxon>Luteococcus</taxon>
    </lineage>
</organism>
<feature type="binding site" evidence="18">
    <location>
        <position position="154"/>
    </location>
    <ligand>
        <name>(6S)-NADPHX</name>
        <dbReference type="ChEBI" id="CHEBI:64076"/>
    </ligand>
</feature>
<dbReference type="GO" id="GO:0046872">
    <property type="term" value="F:metal ion binding"/>
    <property type="evidence" value="ECO:0007669"/>
    <property type="project" value="UniProtKB-UniRule"/>
</dbReference>
<dbReference type="PIRSF" id="PIRSF017184">
    <property type="entry name" value="Nnr"/>
    <property type="match status" value="1"/>
</dbReference>
<feature type="binding site" evidence="18">
    <location>
        <position position="157"/>
    </location>
    <ligand>
        <name>K(+)</name>
        <dbReference type="ChEBI" id="CHEBI:29103"/>
    </ligand>
</feature>
<dbReference type="EMBL" id="FUKQ01000014">
    <property type="protein sequence ID" value="SJN24347.1"/>
    <property type="molecule type" value="Genomic_DNA"/>
</dbReference>
<evidence type="ECO:0000256" key="6">
    <source>
        <dbReference type="ARBA" id="ARBA00022741"/>
    </source>
</evidence>
<accession>A0A1R4IWT5</accession>
<reference evidence="22 23" key="1">
    <citation type="submission" date="2017-02" db="EMBL/GenBank/DDBJ databases">
        <authorList>
            <person name="Peterson S.W."/>
        </authorList>
    </citation>
    <scope>NUCLEOTIDE SEQUENCE [LARGE SCALE GENOMIC DNA]</scope>
    <source>
        <strain evidence="22 23">LSP_Lj1</strain>
    </source>
</reference>
<comment type="similarity">
    <text evidence="17">Belongs to the NnrD/CARKD family.</text>
</comment>
<feature type="binding site" evidence="18">
    <location>
        <position position="121"/>
    </location>
    <ligand>
        <name>K(+)</name>
        <dbReference type="ChEBI" id="CHEBI:29103"/>
    </ligand>
</feature>
<comment type="cofactor">
    <cofactor evidence="17">
        <name>Mg(2+)</name>
        <dbReference type="ChEBI" id="CHEBI:18420"/>
    </cofactor>
</comment>
<comment type="similarity">
    <text evidence="3 19">In the N-terminal section; belongs to the NnrE/AIBP family.</text>
</comment>
<keyword evidence="13" id="KW-0511">Multifunctional enzyme</keyword>
<keyword evidence="23" id="KW-1185">Reference proteome</keyword>
<dbReference type="EC" id="4.2.1.136" evidence="19"/>
<evidence type="ECO:0000256" key="16">
    <source>
        <dbReference type="ARBA" id="ARBA00049209"/>
    </source>
</evidence>
<name>A0A1R4IWT5_9ACTN</name>
<evidence type="ECO:0000256" key="2">
    <source>
        <dbReference type="ARBA" id="ARBA00000909"/>
    </source>
</evidence>
<evidence type="ECO:0000256" key="4">
    <source>
        <dbReference type="ARBA" id="ARBA00009524"/>
    </source>
</evidence>
<dbReference type="AlphaFoldDB" id="A0A1R4IWT5"/>
<dbReference type="HAMAP" id="MF_01966">
    <property type="entry name" value="NADHX_epimerase"/>
    <property type="match status" value="1"/>
</dbReference>
<comment type="caution">
    <text evidence="17">Lacks conserved residue(s) required for the propagation of feature annotation.</text>
</comment>